<reference evidence="3 4" key="1">
    <citation type="submission" date="2017-02" db="EMBL/GenBank/DDBJ databases">
        <authorList>
            <person name="Peterson S.W."/>
        </authorList>
    </citation>
    <scope>NUCLEOTIDE SEQUENCE [LARGE SCALE GENOMIC DNA]</scope>
    <source>
        <strain evidence="3">Psychrobacter_piechaudii</strain>
    </source>
</reference>
<dbReference type="AlphaFoldDB" id="A0A1R4GDZ9"/>
<dbReference type="EMBL" id="FUGE01000051">
    <property type="protein sequence ID" value="SJM66376.1"/>
    <property type="molecule type" value="Genomic_DNA"/>
</dbReference>
<keyword evidence="4" id="KW-1185">Reference proteome</keyword>
<feature type="compositionally biased region" description="Low complexity" evidence="1">
    <location>
        <begin position="53"/>
        <end position="73"/>
    </location>
</feature>
<dbReference type="PROSITE" id="PS51257">
    <property type="entry name" value="PROKAR_LIPOPROTEIN"/>
    <property type="match status" value="1"/>
</dbReference>
<evidence type="ECO:0000256" key="1">
    <source>
        <dbReference type="SAM" id="MobiDB-lite"/>
    </source>
</evidence>
<accession>A0A1R4GDZ9</accession>
<dbReference type="RefSeq" id="WP_077450155.1">
    <property type="nucleotide sequence ID" value="NZ_FUGE01000051.1"/>
</dbReference>
<evidence type="ECO:0000313" key="3">
    <source>
        <dbReference type="EMBL" id="SJM66376.1"/>
    </source>
</evidence>
<dbReference type="Proteomes" id="UP000188357">
    <property type="component" value="Unassembled WGS sequence"/>
</dbReference>
<feature type="signal peptide" evidence="2">
    <location>
        <begin position="1"/>
        <end position="39"/>
    </location>
</feature>
<proteinExistence type="predicted"/>
<feature type="region of interest" description="Disordered" evidence="1">
    <location>
        <begin position="40"/>
        <end position="73"/>
    </location>
</feature>
<keyword evidence="2" id="KW-0732">Signal</keyword>
<name>A0A1R4GDZ9_9GAMM</name>
<feature type="chain" id="PRO_5012503757" description="Lipoprotein" evidence="2">
    <location>
        <begin position="40"/>
        <end position="238"/>
    </location>
</feature>
<protein>
    <recommendedName>
        <fullName evidence="5">Lipoprotein</fullName>
    </recommendedName>
</protein>
<evidence type="ECO:0000313" key="4">
    <source>
        <dbReference type="Proteomes" id="UP000188357"/>
    </source>
</evidence>
<dbReference type="OrthoDB" id="1267107at2"/>
<sequence length="238" mass="26524">MTQLLKPNNNSSCLKAPSKLLAILTACLLASACATPSMSANSSTDSTIRPDGSSSSNNNASATTQNSASQSKEAQILQQAEQIQNYLATDNYKALTAFIHPTKGVRFSMYAYVHKDSDKVFSREQFTTYLQQSRIKFTWGAKDGSGELHITTLPDFLNNWVAAEQYEVKNTTFNKFQGSGNSLNNLKVAYPGADFVEFYHSGKNPEYQGIDWRAMRLVFDEYQGKYYLVAIVNDQWTV</sequence>
<organism evidence="3 4">
    <name type="scientific">Psychrobacter piechaudii</name>
    <dbReference type="NCBI Taxonomy" id="1945521"/>
    <lineage>
        <taxon>Bacteria</taxon>
        <taxon>Pseudomonadati</taxon>
        <taxon>Pseudomonadota</taxon>
        <taxon>Gammaproteobacteria</taxon>
        <taxon>Moraxellales</taxon>
        <taxon>Moraxellaceae</taxon>
        <taxon>Psychrobacter</taxon>
    </lineage>
</organism>
<evidence type="ECO:0008006" key="5">
    <source>
        <dbReference type="Google" id="ProtNLM"/>
    </source>
</evidence>
<gene>
    <name evidence="3" type="ORF">A1232T_00298</name>
</gene>
<evidence type="ECO:0000256" key="2">
    <source>
        <dbReference type="SAM" id="SignalP"/>
    </source>
</evidence>
<dbReference type="STRING" id="1945521.A1232T_00298"/>